<evidence type="ECO:0000313" key="2">
    <source>
        <dbReference type="WBParaSite" id="nRc.2.0.1.t30561-RA"/>
    </source>
</evidence>
<accession>A0A915JW65</accession>
<organism evidence="1 2">
    <name type="scientific">Romanomermis culicivorax</name>
    <name type="common">Nematode worm</name>
    <dbReference type="NCBI Taxonomy" id="13658"/>
    <lineage>
        <taxon>Eukaryota</taxon>
        <taxon>Metazoa</taxon>
        <taxon>Ecdysozoa</taxon>
        <taxon>Nematoda</taxon>
        <taxon>Enoplea</taxon>
        <taxon>Dorylaimia</taxon>
        <taxon>Mermithida</taxon>
        <taxon>Mermithoidea</taxon>
        <taxon>Mermithidae</taxon>
        <taxon>Romanomermis</taxon>
    </lineage>
</organism>
<evidence type="ECO:0000313" key="1">
    <source>
        <dbReference type="Proteomes" id="UP000887565"/>
    </source>
</evidence>
<sequence>MKFDDRCVHADFNAASAETRRASHSMIANYDEEFSKSSHSLTFIYKKQKLFQQANVKVIQSMEKHVPAFIFCAIVRAPASSALDHFGTSRF</sequence>
<keyword evidence="1" id="KW-1185">Reference proteome</keyword>
<dbReference type="Proteomes" id="UP000887565">
    <property type="component" value="Unplaced"/>
</dbReference>
<protein>
    <submittedName>
        <fullName evidence="2">Uncharacterized protein</fullName>
    </submittedName>
</protein>
<proteinExistence type="predicted"/>
<reference evidence="2" key="1">
    <citation type="submission" date="2022-11" db="UniProtKB">
        <authorList>
            <consortium name="WormBaseParasite"/>
        </authorList>
    </citation>
    <scope>IDENTIFICATION</scope>
</reference>
<dbReference type="AlphaFoldDB" id="A0A915JW65"/>
<name>A0A915JW65_ROMCU</name>
<dbReference type="WBParaSite" id="nRc.2.0.1.t30561-RA">
    <property type="protein sequence ID" value="nRc.2.0.1.t30561-RA"/>
    <property type="gene ID" value="nRc.2.0.1.g30561"/>
</dbReference>